<dbReference type="Proteomes" id="UP001139486">
    <property type="component" value="Unassembled WGS sequence"/>
</dbReference>
<organism evidence="3 4">
    <name type="scientific">Sphingomonas liriopis</name>
    <dbReference type="NCBI Taxonomy" id="2949094"/>
    <lineage>
        <taxon>Bacteria</taxon>
        <taxon>Pseudomonadati</taxon>
        <taxon>Pseudomonadota</taxon>
        <taxon>Alphaproteobacteria</taxon>
        <taxon>Sphingomonadales</taxon>
        <taxon>Sphingomonadaceae</taxon>
        <taxon>Sphingomonas</taxon>
    </lineage>
</organism>
<evidence type="ECO:0000256" key="2">
    <source>
        <dbReference type="SAM" id="SignalP"/>
    </source>
</evidence>
<keyword evidence="4" id="KW-1185">Reference proteome</keyword>
<protein>
    <submittedName>
        <fullName evidence="3">Uncharacterized protein</fullName>
    </submittedName>
</protein>
<gene>
    <name evidence="3" type="ORF">M9979_15180</name>
</gene>
<evidence type="ECO:0000313" key="3">
    <source>
        <dbReference type="EMBL" id="MCP3736210.1"/>
    </source>
</evidence>
<accession>A0A9X2KRN5</accession>
<dbReference type="RefSeq" id="WP_254290203.1">
    <property type="nucleotide sequence ID" value="NZ_JAMLDY010000022.1"/>
</dbReference>
<evidence type="ECO:0000256" key="1">
    <source>
        <dbReference type="SAM" id="MobiDB-lite"/>
    </source>
</evidence>
<feature type="chain" id="PRO_5040729348" evidence="2">
    <location>
        <begin position="17"/>
        <end position="80"/>
    </location>
</feature>
<name>A0A9X2KRN5_9SPHN</name>
<sequence>MIAFALAVMMLPAAQATEAPPPPPPADKRICRREVPLGSIMPTRICHTKAEWAAIDAANSDAAENARRANSARNGAIPNR</sequence>
<reference evidence="3" key="1">
    <citation type="submission" date="2022-05" db="EMBL/GenBank/DDBJ databases">
        <title>Sphingomonas sp. strain RP10 Genome sequencing and assembly.</title>
        <authorList>
            <person name="Kim I."/>
        </authorList>
    </citation>
    <scope>NUCLEOTIDE SEQUENCE</scope>
    <source>
        <strain evidence="3">RP10</strain>
    </source>
</reference>
<comment type="caution">
    <text evidence="3">The sequence shown here is derived from an EMBL/GenBank/DDBJ whole genome shotgun (WGS) entry which is preliminary data.</text>
</comment>
<evidence type="ECO:0000313" key="4">
    <source>
        <dbReference type="Proteomes" id="UP001139486"/>
    </source>
</evidence>
<dbReference type="AlphaFoldDB" id="A0A9X2KRN5"/>
<feature type="region of interest" description="Disordered" evidence="1">
    <location>
        <begin position="60"/>
        <end position="80"/>
    </location>
</feature>
<dbReference type="EMBL" id="JAMLDY010000022">
    <property type="protein sequence ID" value="MCP3736210.1"/>
    <property type="molecule type" value="Genomic_DNA"/>
</dbReference>
<feature type="signal peptide" evidence="2">
    <location>
        <begin position="1"/>
        <end position="16"/>
    </location>
</feature>
<proteinExistence type="predicted"/>
<keyword evidence="2" id="KW-0732">Signal</keyword>